<feature type="region of interest" description="Disordered" evidence="1">
    <location>
        <begin position="719"/>
        <end position="742"/>
    </location>
</feature>
<dbReference type="Proteomes" id="UP001153069">
    <property type="component" value="Unassembled WGS sequence"/>
</dbReference>
<feature type="compositionally biased region" description="Polar residues" evidence="1">
    <location>
        <begin position="338"/>
        <end position="355"/>
    </location>
</feature>
<organism evidence="2 3">
    <name type="scientific">Seminavis robusta</name>
    <dbReference type="NCBI Taxonomy" id="568900"/>
    <lineage>
        <taxon>Eukaryota</taxon>
        <taxon>Sar</taxon>
        <taxon>Stramenopiles</taxon>
        <taxon>Ochrophyta</taxon>
        <taxon>Bacillariophyta</taxon>
        <taxon>Bacillariophyceae</taxon>
        <taxon>Bacillariophycidae</taxon>
        <taxon>Naviculales</taxon>
        <taxon>Naviculaceae</taxon>
        <taxon>Seminavis</taxon>
    </lineage>
</organism>
<feature type="compositionally biased region" description="Polar residues" evidence="1">
    <location>
        <begin position="497"/>
        <end position="511"/>
    </location>
</feature>
<reference evidence="2" key="1">
    <citation type="submission" date="2020-06" db="EMBL/GenBank/DDBJ databases">
        <authorList>
            <consortium name="Plant Systems Biology data submission"/>
        </authorList>
    </citation>
    <scope>NUCLEOTIDE SEQUENCE</scope>
    <source>
        <strain evidence="2">D6</strain>
    </source>
</reference>
<feature type="compositionally biased region" description="Polar residues" evidence="1">
    <location>
        <begin position="184"/>
        <end position="196"/>
    </location>
</feature>
<evidence type="ECO:0000313" key="2">
    <source>
        <dbReference type="EMBL" id="CAB9505579.1"/>
    </source>
</evidence>
<feature type="region of interest" description="Disordered" evidence="1">
    <location>
        <begin position="184"/>
        <end position="238"/>
    </location>
</feature>
<evidence type="ECO:0000256" key="1">
    <source>
        <dbReference type="SAM" id="MobiDB-lite"/>
    </source>
</evidence>
<accession>A0A9N8DTC1</accession>
<feature type="region of interest" description="Disordered" evidence="1">
    <location>
        <begin position="118"/>
        <end position="162"/>
    </location>
</feature>
<feature type="region of interest" description="Disordered" evidence="1">
    <location>
        <begin position="574"/>
        <end position="606"/>
    </location>
</feature>
<dbReference type="OrthoDB" id="49660at2759"/>
<gene>
    <name evidence="2" type="ORF">SEMRO_236_G094960.1</name>
</gene>
<feature type="compositionally biased region" description="Polar residues" evidence="1">
    <location>
        <begin position="145"/>
        <end position="155"/>
    </location>
</feature>
<feature type="region of interest" description="Disordered" evidence="1">
    <location>
        <begin position="312"/>
        <end position="376"/>
    </location>
</feature>
<feature type="region of interest" description="Disordered" evidence="1">
    <location>
        <begin position="407"/>
        <end position="428"/>
    </location>
</feature>
<feature type="region of interest" description="Disordered" evidence="1">
    <location>
        <begin position="1"/>
        <end position="79"/>
    </location>
</feature>
<proteinExistence type="predicted"/>
<sequence>MPFARVGAMPPPSRYDGQVSSAPQQQQQDVGGRPSRRQKGITMEDLKKQTAMRLAQEHHQVPPGVPKTAAVSGDPRTRHPVVTPQTLAARRIAAAAAHAPSTSRDVPVPHYQRLHHQQQHHSSPMVHHIPNTVDPPGMSYGASPQYDQGANINKNPTRHKNPRQAKFAEMQMAEQHQQSINVTSNRFQQEQQRSQYSRPSSAPLLPANPLSSNSSAYNSAAGNLGSGNGQSSSTSKLPHGLTVNELKEMTKARLQAEAADKMSTSTGSAVVEMETRDPSSAGFDAMQSNYGQSMPSLDRSGHVVPSQVHTNSMGFDHGSSFRQPAQVSPIPSSLHGFGQSTSSSSFNDTLAQDPSRTVAGNRGRVDSYPDSNWDNASVTSHNSTVASEYLGSESAFSSGVNGYGQLDDPSAMSLGRTQSYPLGSNGRSTAVSSEMVSRENTPTNSIPSPIGTSYFEPSASAMNQNRQRAMTLSPRPGLSLLHEDRPGFCEDELGIPSFSSGSRHARQQLTARSRRSFSPILQPQAYASDSSLGAGGNYGSNNNLPGGVLGGNIMENRPRTSSTASLPAISHTAEEFALDGHGTSRRSSDNVTMRGPTISEHSAIHSGGDALLGSSSIYGSGVDGRSHQTSSVFRNDYGGIPAPPGLGHDNIGMPGSGHNPLVPRAGSLDGMGSNRVRASTWAAAPASDMFGSSSGLYDYNGDDTLAGDLASILKLSGAEEKPDADRSGMLFSDMPSSFLGRS</sequence>
<keyword evidence="3" id="KW-1185">Reference proteome</keyword>
<protein>
    <submittedName>
        <fullName evidence="2">Uncharacterized protein</fullName>
    </submittedName>
</protein>
<name>A0A9N8DTC1_9STRA</name>
<feature type="compositionally biased region" description="Polar residues" evidence="1">
    <location>
        <begin position="320"/>
        <end position="331"/>
    </location>
</feature>
<dbReference type="EMBL" id="CAICTM010000235">
    <property type="protein sequence ID" value="CAB9505579.1"/>
    <property type="molecule type" value="Genomic_DNA"/>
</dbReference>
<feature type="region of interest" description="Disordered" evidence="1">
    <location>
        <begin position="492"/>
        <end position="517"/>
    </location>
</feature>
<evidence type="ECO:0000313" key="3">
    <source>
        <dbReference type="Proteomes" id="UP001153069"/>
    </source>
</evidence>
<dbReference type="AlphaFoldDB" id="A0A9N8DTC1"/>
<feature type="compositionally biased region" description="Low complexity" evidence="1">
    <location>
        <begin position="197"/>
        <end position="235"/>
    </location>
</feature>
<feature type="compositionally biased region" description="Polar residues" evidence="1">
    <location>
        <begin position="415"/>
        <end position="428"/>
    </location>
</feature>
<comment type="caution">
    <text evidence="2">The sequence shown here is derived from an EMBL/GenBank/DDBJ whole genome shotgun (WGS) entry which is preliminary data.</text>
</comment>